<gene>
    <name evidence="1" type="ORF">ACFOET_20940</name>
</gene>
<dbReference type="EMBL" id="JBHRTA010000062">
    <property type="protein sequence ID" value="MFC3200100.1"/>
    <property type="molecule type" value="Genomic_DNA"/>
</dbReference>
<reference evidence="2" key="1">
    <citation type="journal article" date="2019" name="Int. J. Syst. Evol. Microbiol.">
        <title>The Global Catalogue of Microorganisms (GCM) 10K type strain sequencing project: providing services to taxonomists for standard genome sequencing and annotation.</title>
        <authorList>
            <consortium name="The Broad Institute Genomics Platform"/>
            <consortium name="The Broad Institute Genome Sequencing Center for Infectious Disease"/>
            <person name="Wu L."/>
            <person name="Ma J."/>
        </authorList>
    </citation>
    <scope>NUCLEOTIDE SEQUENCE [LARGE SCALE GENOMIC DNA]</scope>
    <source>
        <strain evidence="2">KCTC 52416</strain>
    </source>
</reference>
<evidence type="ECO:0000313" key="2">
    <source>
        <dbReference type="Proteomes" id="UP001595526"/>
    </source>
</evidence>
<accession>A0ABV7JPR5</accession>
<sequence length="47" mass="4787">MRRTSDLCLKGFLYAVCCVVLVATGRANLPGQPAGIAAGQAGAHGDR</sequence>
<name>A0ABV7JPR5_9SPHI</name>
<evidence type="ECO:0000313" key="1">
    <source>
        <dbReference type="EMBL" id="MFC3200100.1"/>
    </source>
</evidence>
<proteinExistence type="predicted"/>
<keyword evidence="2" id="KW-1185">Reference proteome</keyword>
<organism evidence="1 2">
    <name type="scientific">Parapedobacter deserti</name>
    <dbReference type="NCBI Taxonomy" id="1912957"/>
    <lineage>
        <taxon>Bacteria</taxon>
        <taxon>Pseudomonadati</taxon>
        <taxon>Bacteroidota</taxon>
        <taxon>Sphingobacteriia</taxon>
        <taxon>Sphingobacteriales</taxon>
        <taxon>Sphingobacteriaceae</taxon>
        <taxon>Parapedobacter</taxon>
    </lineage>
</organism>
<comment type="caution">
    <text evidence="1">The sequence shown here is derived from an EMBL/GenBank/DDBJ whole genome shotgun (WGS) entry which is preliminary data.</text>
</comment>
<dbReference type="RefSeq" id="WP_379026355.1">
    <property type="nucleotide sequence ID" value="NZ_JBHRTA010000062.1"/>
</dbReference>
<dbReference type="Proteomes" id="UP001595526">
    <property type="component" value="Unassembled WGS sequence"/>
</dbReference>
<protein>
    <submittedName>
        <fullName evidence="1">Uncharacterized protein</fullName>
    </submittedName>
</protein>